<feature type="region of interest" description="Disordered" evidence="1">
    <location>
        <begin position="215"/>
        <end position="238"/>
    </location>
</feature>
<dbReference type="AlphaFoldDB" id="U6M0M8"/>
<feature type="region of interest" description="Disordered" evidence="1">
    <location>
        <begin position="28"/>
        <end position="48"/>
    </location>
</feature>
<evidence type="ECO:0000313" key="2">
    <source>
        <dbReference type="EMBL" id="CDJ57531.1"/>
    </source>
</evidence>
<accession>U6M0M8</accession>
<organism evidence="2 3">
    <name type="scientific">Eimeria maxima</name>
    <name type="common">Coccidian parasite</name>
    <dbReference type="NCBI Taxonomy" id="5804"/>
    <lineage>
        <taxon>Eukaryota</taxon>
        <taxon>Sar</taxon>
        <taxon>Alveolata</taxon>
        <taxon>Apicomplexa</taxon>
        <taxon>Conoidasida</taxon>
        <taxon>Coccidia</taxon>
        <taxon>Eucoccidiorida</taxon>
        <taxon>Eimeriorina</taxon>
        <taxon>Eimeriidae</taxon>
        <taxon>Eimeria</taxon>
    </lineage>
</organism>
<dbReference type="VEuPathDB" id="ToxoDB:EMWEY_00039320"/>
<keyword evidence="3" id="KW-1185">Reference proteome</keyword>
<proteinExistence type="predicted"/>
<reference evidence="2" key="1">
    <citation type="submission" date="2013-10" db="EMBL/GenBank/DDBJ databases">
        <title>Genomic analysis of the causative agents of coccidiosis in chickens.</title>
        <authorList>
            <person name="Reid A.J."/>
            <person name="Blake D."/>
            <person name="Billington K."/>
            <person name="Browne H."/>
            <person name="Dunn M."/>
            <person name="Hung S."/>
            <person name="Kawahara F."/>
            <person name="Miranda-Saavedra D."/>
            <person name="Mourier T."/>
            <person name="Nagra H."/>
            <person name="Otto T.D."/>
            <person name="Rawlings N."/>
            <person name="Sanchez A."/>
            <person name="Sanders M."/>
            <person name="Subramaniam C."/>
            <person name="Tay Y."/>
            <person name="Dear P."/>
            <person name="Doerig C."/>
            <person name="Gruber A."/>
            <person name="Parkinson J."/>
            <person name="Shirley M."/>
            <person name="Wan K.L."/>
            <person name="Berriman M."/>
            <person name="Tomley F."/>
            <person name="Pain A."/>
        </authorList>
    </citation>
    <scope>NUCLEOTIDE SEQUENCE [LARGE SCALE GENOMIC DNA]</scope>
    <source>
        <strain evidence="2">Weybridge</strain>
    </source>
</reference>
<feature type="compositionally biased region" description="Polar residues" evidence="1">
    <location>
        <begin position="30"/>
        <end position="48"/>
    </location>
</feature>
<sequence length="272" mass="29777">MANNREQAPYTAVCDSDISQHASSGLELSCNISQPGPSNADPTAVHQPQSSRQVYRQLFFDCKLHVVLQKLLSRNRTGGVAPDDAPPETRDSAELQLTDTEVARLMRQHLNILISSQSATEAEVIKAAKTLEQRFAQPAADASQSRTIDVEIRTDARPDWDSFRPRSSIHAEGGIRRESQADSMRPANCQISETDCTQESQASYLEHNITGLPLSQTQDAPTAEQASNSESPQGLLDSAFFSAVGEEVHYAAPAEGGENPRKKLCRKVLHRV</sequence>
<feature type="region of interest" description="Disordered" evidence="1">
    <location>
        <begin position="158"/>
        <end position="185"/>
    </location>
</feature>
<protein>
    <submittedName>
        <fullName evidence="2">Uncharacterized protein</fullName>
    </submittedName>
</protein>
<dbReference type="EMBL" id="HG719310">
    <property type="protein sequence ID" value="CDJ57531.1"/>
    <property type="molecule type" value="Genomic_DNA"/>
</dbReference>
<reference evidence="2" key="2">
    <citation type="submission" date="2013-10" db="EMBL/GenBank/DDBJ databases">
        <authorList>
            <person name="Aslett M."/>
        </authorList>
    </citation>
    <scope>NUCLEOTIDE SEQUENCE [LARGE SCALE GENOMIC DNA]</scope>
    <source>
        <strain evidence="2">Weybridge</strain>
    </source>
</reference>
<evidence type="ECO:0000256" key="1">
    <source>
        <dbReference type="SAM" id="MobiDB-lite"/>
    </source>
</evidence>
<dbReference type="OrthoDB" id="348000at2759"/>
<name>U6M0M8_EIMMA</name>
<gene>
    <name evidence="2" type="ORF">EMWEY_00039320</name>
</gene>
<dbReference type="OMA" id="FFDCKLH"/>
<dbReference type="GeneID" id="25337918"/>
<dbReference type="RefSeq" id="XP_013334179.1">
    <property type="nucleotide sequence ID" value="XM_013478725.1"/>
</dbReference>
<feature type="compositionally biased region" description="Polar residues" evidence="1">
    <location>
        <begin position="215"/>
        <end position="232"/>
    </location>
</feature>
<dbReference type="Proteomes" id="UP000030763">
    <property type="component" value="Unassembled WGS sequence"/>
</dbReference>
<evidence type="ECO:0000313" key="3">
    <source>
        <dbReference type="Proteomes" id="UP000030763"/>
    </source>
</evidence>